<dbReference type="Ensembl" id="ENSNMLT00000019468.1">
    <property type="protein sequence ID" value="ENSNMLP00000017305.1"/>
    <property type="gene ID" value="ENSNMLG00000011449.1"/>
</dbReference>
<dbReference type="Gene3D" id="6.10.150.10">
    <property type="match status" value="1"/>
</dbReference>
<feature type="region of interest" description="Disordered" evidence="6">
    <location>
        <begin position="148"/>
        <end position="174"/>
    </location>
</feature>
<dbReference type="Proteomes" id="UP000694523">
    <property type="component" value="Unplaced"/>
</dbReference>
<accession>A0A8C6T9Q2</accession>
<comment type="similarity">
    <text evidence="5">Belongs to the phosphatase and actin regulator family.</text>
</comment>
<dbReference type="Pfam" id="PF02755">
    <property type="entry name" value="RPEL"/>
    <property type="match status" value="2"/>
</dbReference>
<keyword evidence="5" id="KW-0009">Actin-binding</keyword>
<dbReference type="GO" id="GO:0003713">
    <property type="term" value="F:transcription coactivator activity"/>
    <property type="evidence" value="ECO:0007669"/>
    <property type="project" value="TreeGrafter"/>
</dbReference>
<keyword evidence="7" id="KW-0812">Transmembrane</keyword>
<keyword evidence="7" id="KW-1133">Transmembrane helix</keyword>
<evidence type="ECO:0000256" key="1">
    <source>
        <dbReference type="ARBA" id="ARBA00004123"/>
    </source>
</evidence>
<dbReference type="GO" id="GO:0003779">
    <property type="term" value="F:actin binding"/>
    <property type="evidence" value="ECO:0007669"/>
    <property type="project" value="UniProtKB-KW"/>
</dbReference>
<dbReference type="PROSITE" id="PS51073">
    <property type="entry name" value="RPEL"/>
    <property type="match status" value="2"/>
</dbReference>
<dbReference type="InterPro" id="IPR004018">
    <property type="entry name" value="RPEL_repeat"/>
</dbReference>
<proteinExistence type="inferred from homology"/>
<dbReference type="SMART" id="SM00707">
    <property type="entry name" value="RPEL"/>
    <property type="match status" value="3"/>
</dbReference>
<evidence type="ECO:0000313" key="9">
    <source>
        <dbReference type="Proteomes" id="UP000694523"/>
    </source>
</evidence>
<keyword evidence="3" id="KW-0539">Nucleus</keyword>
<organism evidence="8 9">
    <name type="scientific">Neogobius melanostomus</name>
    <name type="common">round goby</name>
    <dbReference type="NCBI Taxonomy" id="47308"/>
    <lineage>
        <taxon>Eukaryota</taxon>
        <taxon>Metazoa</taxon>
        <taxon>Chordata</taxon>
        <taxon>Craniata</taxon>
        <taxon>Vertebrata</taxon>
        <taxon>Euteleostomi</taxon>
        <taxon>Actinopterygii</taxon>
        <taxon>Neopterygii</taxon>
        <taxon>Teleostei</taxon>
        <taxon>Neoteleostei</taxon>
        <taxon>Acanthomorphata</taxon>
        <taxon>Gobiaria</taxon>
        <taxon>Gobiiformes</taxon>
        <taxon>Gobioidei</taxon>
        <taxon>Gobiidae</taxon>
        <taxon>Benthophilinae</taxon>
        <taxon>Neogobiini</taxon>
        <taxon>Neogobius</taxon>
    </lineage>
</organism>
<dbReference type="AlphaFoldDB" id="A0A8C6T9Q2"/>
<dbReference type="Gene3D" id="6.10.140.2040">
    <property type="match status" value="1"/>
</dbReference>
<name>A0A8C6T9Q2_9GOBI</name>
<keyword evidence="2 5" id="KW-0677">Repeat</keyword>
<sequence length="313" mass="36312">AVYIHWRRQYVWPQLLRPVFDLCLQQRRSREQLVDQGIMPPLKAPAVFHERIRSLERARTGTFLKHKLCSRPERSELVRMHILQETQADSSLHAAQLRLKRARLADSLNEKISQRPGPMELVEKNILPVEPEDEESGKGRHVYTSDVYSFDEDSSDGSSPGSQKSDSSSSPRESNTVLTFCSVVVEYFPSIRLDQICHFNSLLQQSLSRASGEKSRSKKSREPKPRVKKLKYHQYIPPHQKQEQDVPMDSTYARILQQQQQFLQLEILRQQQFSYQAVAPAPLKFMILQSDRFSVLFFLLVYLVGTVHVNEHT</sequence>
<dbReference type="GO" id="GO:0004864">
    <property type="term" value="F:protein phosphatase inhibitor activity"/>
    <property type="evidence" value="ECO:0007669"/>
    <property type="project" value="UniProtKB-UniRule"/>
</dbReference>
<feature type="repeat" description="RPEL" evidence="4">
    <location>
        <begin position="62"/>
        <end position="87"/>
    </location>
</feature>
<evidence type="ECO:0000256" key="5">
    <source>
        <dbReference type="RuleBase" id="RU301113"/>
    </source>
</evidence>
<dbReference type="GO" id="GO:0051145">
    <property type="term" value="P:smooth muscle cell differentiation"/>
    <property type="evidence" value="ECO:0007669"/>
    <property type="project" value="TreeGrafter"/>
</dbReference>
<dbReference type="PANTHER" id="PTHR22793:SF5">
    <property type="entry name" value="MYOCARDIN-RELATED TRANSCRIPTION FACTOR B"/>
    <property type="match status" value="1"/>
</dbReference>
<evidence type="ECO:0000256" key="2">
    <source>
        <dbReference type="ARBA" id="ARBA00022737"/>
    </source>
</evidence>
<evidence type="ECO:0000313" key="8">
    <source>
        <dbReference type="Ensembl" id="ENSNMLP00000017305.1"/>
    </source>
</evidence>
<evidence type="ECO:0000256" key="6">
    <source>
        <dbReference type="SAM" id="MobiDB-lite"/>
    </source>
</evidence>
<reference evidence="8" key="2">
    <citation type="submission" date="2025-09" db="UniProtKB">
        <authorList>
            <consortium name="Ensembl"/>
        </authorList>
    </citation>
    <scope>IDENTIFICATION</scope>
</reference>
<keyword evidence="7" id="KW-0472">Membrane</keyword>
<feature type="transmembrane region" description="Helical" evidence="7">
    <location>
        <begin position="293"/>
        <end position="310"/>
    </location>
</feature>
<comment type="subunit">
    <text evidence="5">Binds PPP1CA and actin.</text>
</comment>
<comment type="subcellular location">
    <subcellularLocation>
        <location evidence="1">Nucleus</location>
    </subcellularLocation>
</comment>
<feature type="compositionally biased region" description="Low complexity" evidence="6">
    <location>
        <begin position="156"/>
        <end position="174"/>
    </location>
</feature>
<evidence type="ECO:0000256" key="4">
    <source>
        <dbReference type="PROSITE-ProRule" id="PRU00401"/>
    </source>
</evidence>
<keyword evidence="9" id="KW-1185">Reference proteome</keyword>
<evidence type="ECO:0000256" key="3">
    <source>
        <dbReference type="ARBA" id="ARBA00023242"/>
    </source>
</evidence>
<feature type="repeat" description="RPEL" evidence="4">
    <location>
        <begin position="106"/>
        <end position="131"/>
    </location>
</feature>
<dbReference type="PANTHER" id="PTHR22793">
    <property type="entry name" value="MYOCARDIN-RELATED TRANSCRIPTION FACTOR-RELATED"/>
    <property type="match status" value="1"/>
</dbReference>
<dbReference type="GO" id="GO:0005634">
    <property type="term" value="C:nucleus"/>
    <property type="evidence" value="ECO:0007669"/>
    <property type="project" value="UniProtKB-SubCell"/>
</dbReference>
<protein>
    <recommendedName>
        <fullName evidence="5">Phosphatase and actin regulator</fullName>
    </recommendedName>
</protein>
<reference evidence="8" key="1">
    <citation type="submission" date="2025-08" db="UniProtKB">
        <authorList>
            <consortium name="Ensembl"/>
        </authorList>
    </citation>
    <scope>IDENTIFICATION</scope>
</reference>
<evidence type="ECO:0000256" key="7">
    <source>
        <dbReference type="SAM" id="Phobius"/>
    </source>
</evidence>
<dbReference type="GO" id="GO:0045944">
    <property type="term" value="P:positive regulation of transcription by RNA polymerase II"/>
    <property type="evidence" value="ECO:0007669"/>
    <property type="project" value="TreeGrafter"/>
</dbReference>
<dbReference type="InterPro" id="IPR043451">
    <property type="entry name" value="Myocardin-like"/>
</dbReference>